<dbReference type="InterPro" id="IPR006442">
    <property type="entry name" value="Antitoxin_Phd/YefM"/>
</dbReference>
<accession>A0A6J4LYA0</accession>
<dbReference type="EMBL" id="CADCTR010002305">
    <property type="protein sequence ID" value="CAA9345151.1"/>
    <property type="molecule type" value="Genomic_DNA"/>
</dbReference>
<dbReference type="Gene3D" id="3.40.1620.10">
    <property type="entry name" value="YefM-like domain"/>
    <property type="match status" value="1"/>
</dbReference>
<dbReference type="SUPFAM" id="SSF143120">
    <property type="entry name" value="YefM-like"/>
    <property type="match status" value="1"/>
</dbReference>
<proteinExistence type="inferred from homology"/>
<evidence type="ECO:0000256" key="2">
    <source>
        <dbReference type="RuleBase" id="RU362080"/>
    </source>
</evidence>
<dbReference type="InterPro" id="IPR036165">
    <property type="entry name" value="YefM-like_sf"/>
</dbReference>
<organism evidence="3">
    <name type="scientific">uncultured Chloroflexia bacterium</name>
    <dbReference type="NCBI Taxonomy" id="1672391"/>
    <lineage>
        <taxon>Bacteria</taxon>
        <taxon>Bacillati</taxon>
        <taxon>Chloroflexota</taxon>
        <taxon>Chloroflexia</taxon>
        <taxon>environmental samples</taxon>
    </lineage>
</organism>
<dbReference type="AlphaFoldDB" id="A0A6J4LYA0"/>
<sequence>MEWQLADAKNRFSEVVTRALTEGPQRVRRRGQTVVILAEEEYDRLTGEKPNFRDFLLNAPSFEGVDLERDQSLMRDVEL</sequence>
<reference evidence="3" key="1">
    <citation type="submission" date="2020-02" db="EMBL/GenBank/DDBJ databases">
        <authorList>
            <person name="Meier V. D."/>
        </authorList>
    </citation>
    <scope>NUCLEOTIDE SEQUENCE</scope>
    <source>
        <strain evidence="3">AVDCRST_MAG93</strain>
    </source>
</reference>
<name>A0A6J4LYA0_9CHLR</name>
<dbReference type="Pfam" id="PF02604">
    <property type="entry name" value="PhdYeFM_antitox"/>
    <property type="match status" value="1"/>
</dbReference>
<evidence type="ECO:0000313" key="3">
    <source>
        <dbReference type="EMBL" id="CAA9345151.1"/>
    </source>
</evidence>
<comment type="function">
    <text evidence="2">Antitoxin component of a type II toxin-antitoxin (TA) system.</text>
</comment>
<protein>
    <recommendedName>
        <fullName evidence="2">Antitoxin</fullName>
    </recommendedName>
</protein>
<gene>
    <name evidence="3" type="ORF">AVDCRST_MAG93-6849</name>
</gene>
<evidence type="ECO:0000256" key="1">
    <source>
        <dbReference type="ARBA" id="ARBA00009981"/>
    </source>
</evidence>
<dbReference type="NCBIfam" id="TIGR01552">
    <property type="entry name" value="phd_fam"/>
    <property type="match status" value="1"/>
</dbReference>
<comment type="similarity">
    <text evidence="1 2">Belongs to the phD/YefM antitoxin family.</text>
</comment>